<keyword evidence="4" id="KW-0238">DNA-binding</keyword>
<dbReference type="InterPro" id="IPR007627">
    <property type="entry name" value="RNA_pol_sigma70_r2"/>
</dbReference>
<comment type="similarity">
    <text evidence="1">Belongs to the sigma-70 factor family. ECF subfamily.</text>
</comment>
<dbReference type="SUPFAM" id="SSF88659">
    <property type="entry name" value="Sigma3 and sigma4 domains of RNA polymerase sigma factors"/>
    <property type="match status" value="1"/>
</dbReference>
<evidence type="ECO:0000313" key="9">
    <source>
        <dbReference type="Proteomes" id="UP001598130"/>
    </source>
</evidence>
<evidence type="ECO:0000259" key="6">
    <source>
        <dbReference type="Pfam" id="PF04542"/>
    </source>
</evidence>
<keyword evidence="9" id="KW-1185">Reference proteome</keyword>
<dbReference type="PANTHER" id="PTHR43133:SF8">
    <property type="entry name" value="RNA POLYMERASE SIGMA FACTOR HI_1459-RELATED"/>
    <property type="match status" value="1"/>
</dbReference>
<accession>A0ABW6CUG7</accession>
<dbReference type="InterPro" id="IPR039425">
    <property type="entry name" value="RNA_pol_sigma-70-like"/>
</dbReference>
<dbReference type="EMBL" id="JAOTJD010000011">
    <property type="protein sequence ID" value="MFD3263847.1"/>
    <property type="molecule type" value="Genomic_DNA"/>
</dbReference>
<gene>
    <name evidence="8" type="ORF">OCL97_07715</name>
</gene>
<dbReference type="InterPro" id="IPR013324">
    <property type="entry name" value="RNA_pol_sigma_r3/r4-like"/>
</dbReference>
<dbReference type="NCBIfam" id="TIGR02937">
    <property type="entry name" value="sigma70-ECF"/>
    <property type="match status" value="1"/>
</dbReference>
<dbReference type="Gene3D" id="1.10.1740.10">
    <property type="match status" value="1"/>
</dbReference>
<proteinExistence type="inferred from homology"/>
<evidence type="ECO:0000256" key="3">
    <source>
        <dbReference type="ARBA" id="ARBA00023082"/>
    </source>
</evidence>
<dbReference type="Pfam" id="PF04542">
    <property type="entry name" value="Sigma70_r2"/>
    <property type="match status" value="1"/>
</dbReference>
<keyword evidence="2" id="KW-0805">Transcription regulation</keyword>
<dbReference type="Gene3D" id="1.10.10.10">
    <property type="entry name" value="Winged helix-like DNA-binding domain superfamily/Winged helix DNA-binding domain"/>
    <property type="match status" value="1"/>
</dbReference>
<reference evidence="8 9" key="1">
    <citation type="submission" date="2022-09" db="EMBL/GenBank/DDBJ databases">
        <title>New species of Phenylobacterium.</title>
        <authorList>
            <person name="Mieszkin S."/>
        </authorList>
    </citation>
    <scope>NUCLEOTIDE SEQUENCE [LARGE SCALE GENOMIC DNA]</scope>
    <source>
        <strain evidence="8 9">HK31-G</strain>
    </source>
</reference>
<dbReference type="Proteomes" id="UP001598130">
    <property type="component" value="Unassembled WGS sequence"/>
</dbReference>
<evidence type="ECO:0000256" key="2">
    <source>
        <dbReference type="ARBA" id="ARBA00023015"/>
    </source>
</evidence>
<protein>
    <submittedName>
        <fullName evidence="8">Sigma-70 family RNA polymerase sigma factor</fullName>
    </submittedName>
</protein>
<keyword evidence="5" id="KW-0804">Transcription</keyword>
<feature type="domain" description="RNA polymerase sigma-70 region 2" evidence="6">
    <location>
        <begin position="34"/>
        <end position="100"/>
    </location>
</feature>
<dbReference type="Pfam" id="PF08281">
    <property type="entry name" value="Sigma70_r4_2"/>
    <property type="match status" value="1"/>
</dbReference>
<evidence type="ECO:0000259" key="7">
    <source>
        <dbReference type="Pfam" id="PF08281"/>
    </source>
</evidence>
<dbReference type="InterPro" id="IPR036388">
    <property type="entry name" value="WH-like_DNA-bd_sf"/>
</dbReference>
<dbReference type="InterPro" id="IPR014284">
    <property type="entry name" value="RNA_pol_sigma-70_dom"/>
</dbReference>
<dbReference type="RefSeq" id="WP_377369070.1">
    <property type="nucleotide sequence ID" value="NZ_JAOTJD010000011.1"/>
</dbReference>
<dbReference type="InterPro" id="IPR013325">
    <property type="entry name" value="RNA_pol_sigma_r2"/>
</dbReference>
<sequence length="217" mass="24633">MSSRPDRSSAAGSDPDENLSAVTAADAAVRRELVECHRDFLTFLRRRLGNPHDAEDVLQEFIARALDRSRHLRDVQSVRGWLSRVLATTLVDHYRRAARRKESPRDPADLEALAVAPDPEIEAAVCSCLYRLLPTLKPEYSELIWRVDLLDEPRDRVAASLGLTLNNVNVRLHRGRRALRARLEEICLTCPQHGFLDCRCDEGERIRLIHMRRAAAG</sequence>
<dbReference type="InterPro" id="IPR013249">
    <property type="entry name" value="RNA_pol_sigma70_r4_t2"/>
</dbReference>
<name>A0ABW6CUG7_9CAUL</name>
<evidence type="ECO:0000256" key="4">
    <source>
        <dbReference type="ARBA" id="ARBA00023125"/>
    </source>
</evidence>
<feature type="domain" description="RNA polymerase sigma factor 70 region 4 type 2" evidence="7">
    <location>
        <begin position="128"/>
        <end position="179"/>
    </location>
</feature>
<organism evidence="8 9">
    <name type="scientific">Phenylobacterium ferrooxidans</name>
    <dbReference type="NCBI Taxonomy" id="2982689"/>
    <lineage>
        <taxon>Bacteria</taxon>
        <taxon>Pseudomonadati</taxon>
        <taxon>Pseudomonadota</taxon>
        <taxon>Alphaproteobacteria</taxon>
        <taxon>Caulobacterales</taxon>
        <taxon>Caulobacteraceae</taxon>
        <taxon>Phenylobacterium</taxon>
    </lineage>
</organism>
<dbReference type="PANTHER" id="PTHR43133">
    <property type="entry name" value="RNA POLYMERASE ECF-TYPE SIGMA FACTO"/>
    <property type="match status" value="1"/>
</dbReference>
<dbReference type="SUPFAM" id="SSF88946">
    <property type="entry name" value="Sigma2 domain of RNA polymerase sigma factors"/>
    <property type="match status" value="1"/>
</dbReference>
<keyword evidence="3" id="KW-0731">Sigma factor</keyword>
<comment type="caution">
    <text evidence="8">The sequence shown here is derived from an EMBL/GenBank/DDBJ whole genome shotgun (WGS) entry which is preliminary data.</text>
</comment>
<evidence type="ECO:0000256" key="5">
    <source>
        <dbReference type="ARBA" id="ARBA00023163"/>
    </source>
</evidence>
<evidence type="ECO:0000313" key="8">
    <source>
        <dbReference type="EMBL" id="MFD3263847.1"/>
    </source>
</evidence>
<evidence type="ECO:0000256" key="1">
    <source>
        <dbReference type="ARBA" id="ARBA00010641"/>
    </source>
</evidence>